<protein>
    <submittedName>
        <fullName evidence="1">Uncharacterized protein</fullName>
    </submittedName>
</protein>
<sequence>MDCFFRRFRRSRLLAESTNGMVDHSLYEFIIHEMNPRMKRHYPLPITKPWGAPTSLPGKLSCRDDTLLSGRSEKTSYLTPDRSDLRTLSKRDDESFKA</sequence>
<name>A0AA86TAG3_9FABA</name>
<keyword evidence="2" id="KW-1185">Reference proteome</keyword>
<dbReference type="Proteomes" id="UP001189624">
    <property type="component" value="Chromosome 8"/>
</dbReference>
<organism evidence="1 2">
    <name type="scientific">Sphenostylis stenocarpa</name>
    <dbReference type="NCBI Taxonomy" id="92480"/>
    <lineage>
        <taxon>Eukaryota</taxon>
        <taxon>Viridiplantae</taxon>
        <taxon>Streptophyta</taxon>
        <taxon>Embryophyta</taxon>
        <taxon>Tracheophyta</taxon>
        <taxon>Spermatophyta</taxon>
        <taxon>Magnoliopsida</taxon>
        <taxon>eudicotyledons</taxon>
        <taxon>Gunneridae</taxon>
        <taxon>Pentapetalae</taxon>
        <taxon>rosids</taxon>
        <taxon>fabids</taxon>
        <taxon>Fabales</taxon>
        <taxon>Fabaceae</taxon>
        <taxon>Papilionoideae</taxon>
        <taxon>50 kb inversion clade</taxon>
        <taxon>NPAAA clade</taxon>
        <taxon>indigoferoid/millettioid clade</taxon>
        <taxon>Phaseoleae</taxon>
        <taxon>Sphenostylis</taxon>
    </lineage>
</organism>
<gene>
    <name evidence="1" type="ORF">AYBTSS11_LOCUS24622</name>
</gene>
<accession>A0AA86TAG3</accession>
<dbReference type="Gramene" id="rna-AYBTSS11_LOCUS24622">
    <property type="protein sequence ID" value="CAJ1972571.1"/>
    <property type="gene ID" value="gene-AYBTSS11_LOCUS24622"/>
</dbReference>
<evidence type="ECO:0000313" key="2">
    <source>
        <dbReference type="Proteomes" id="UP001189624"/>
    </source>
</evidence>
<dbReference type="AlphaFoldDB" id="A0AA86TAG3"/>
<reference evidence="1" key="1">
    <citation type="submission" date="2023-10" db="EMBL/GenBank/DDBJ databases">
        <authorList>
            <person name="Domelevo Entfellner J.-B."/>
        </authorList>
    </citation>
    <scope>NUCLEOTIDE SEQUENCE</scope>
</reference>
<evidence type="ECO:0000313" key="1">
    <source>
        <dbReference type="EMBL" id="CAJ1972571.1"/>
    </source>
</evidence>
<proteinExistence type="predicted"/>
<dbReference type="EMBL" id="OY731405">
    <property type="protein sequence ID" value="CAJ1972571.1"/>
    <property type="molecule type" value="Genomic_DNA"/>
</dbReference>